<accession>A0A498NP89</accession>
<evidence type="ECO:0000259" key="1">
    <source>
        <dbReference type="Pfam" id="PF00501"/>
    </source>
</evidence>
<dbReference type="EMBL" id="QBIY01011269">
    <property type="protein sequence ID" value="RXN33357.1"/>
    <property type="molecule type" value="Genomic_DNA"/>
</dbReference>
<dbReference type="Gene3D" id="3.40.50.12780">
    <property type="entry name" value="N-terminal domain of ligase-like"/>
    <property type="match status" value="1"/>
</dbReference>
<dbReference type="PANTHER" id="PTHR22754">
    <property type="entry name" value="DISCO-INTERACTING PROTEIN 2 DIP2 -RELATED"/>
    <property type="match status" value="1"/>
</dbReference>
<reference evidence="2 3" key="1">
    <citation type="submission" date="2018-03" db="EMBL/GenBank/DDBJ databases">
        <title>Draft genome sequence of Rohu Carp (Labeo rohita).</title>
        <authorList>
            <person name="Das P."/>
            <person name="Kushwaha B."/>
            <person name="Joshi C.G."/>
            <person name="Kumar D."/>
            <person name="Nagpure N.S."/>
            <person name="Sahoo L."/>
            <person name="Das S.P."/>
            <person name="Bit A."/>
            <person name="Patnaik S."/>
            <person name="Meher P.K."/>
            <person name="Jayasankar P."/>
            <person name="Koringa P.G."/>
            <person name="Patel N.V."/>
            <person name="Hinsu A.T."/>
            <person name="Kumar R."/>
            <person name="Pandey M."/>
            <person name="Agarwal S."/>
            <person name="Srivastava S."/>
            <person name="Singh M."/>
            <person name="Iquebal M.A."/>
            <person name="Jaiswal S."/>
            <person name="Angadi U.B."/>
            <person name="Kumar N."/>
            <person name="Raza M."/>
            <person name="Shah T.M."/>
            <person name="Rai A."/>
            <person name="Jena J.K."/>
        </authorList>
    </citation>
    <scope>NUCLEOTIDE SEQUENCE [LARGE SCALE GENOMIC DNA]</scope>
    <source>
        <strain evidence="2">DASCIFA01</strain>
        <tissue evidence="2">Testis</tissue>
    </source>
</reference>
<keyword evidence="4" id="KW-1267">Proteomics identification</keyword>
<dbReference type="STRING" id="84645.A0A498NP89"/>
<evidence type="ECO:0000313" key="3">
    <source>
        <dbReference type="Proteomes" id="UP000290572"/>
    </source>
</evidence>
<dbReference type="Pfam" id="PF00501">
    <property type="entry name" value="AMP-binding"/>
    <property type="match status" value="1"/>
</dbReference>
<organism evidence="2 3">
    <name type="scientific">Labeo rohita</name>
    <name type="common">Indian major carp</name>
    <name type="synonym">Cyprinus rohita</name>
    <dbReference type="NCBI Taxonomy" id="84645"/>
    <lineage>
        <taxon>Eukaryota</taxon>
        <taxon>Metazoa</taxon>
        <taxon>Chordata</taxon>
        <taxon>Craniata</taxon>
        <taxon>Vertebrata</taxon>
        <taxon>Euteleostomi</taxon>
        <taxon>Actinopterygii</taxon>
        <taxon>Neopterygii</taxon>
        <taxon>Teleostei</taxon>
        <taxon>Ostariophysi</taxon>
        <taxon>Cypriniformes</taxon>
        <taxon>Cyprinidae</taxon>
        <taxon>Labeoninae</taxon>
        <taxon>Labeonini</taxon>
        <taxon>Labeo</taxon>
    </lineage>
</organism>
<dbReference type="AlphaFoldDB" id="A0A498NP89"/>
<keyword evidence="3" id="KW-1185">Reference proteome</keyword>
<dbReference type="InterPro" id="IPR042099">
    <property type="entry name" value="ANL_N_sf"/>
</dbReference>
<evidence type="ECO:0000313" key="2">
    <source>
        <dbReference type="EMBL" id="RXN33357.1"/>
    </source>
</evidence>
<proteinExistence type="evidence at protein level"/>
<sequence>MHDERIVVVAEQRPDSTEEDSFQWMSRVLQAIDSIHNVGVFCLALVPANTLPKTPLGGIHLSETKQLFLEGSLHPCNVLMCPHTCVTNLPKPRQKQPEIGPASVMVGNLVSGKRIAQASGRDLGQIEDNDQARKFLFLSEVLQWRAQTTPDHVLFTLLSSRGTVLSSLTCLQLHKRAEKIAAMLMERGHLQDGDHVALVYPPGIDLIAAFYGCLYAGCVPITVRPPHPQNIATTLPTVKMIVEVSRSACVMTTQVISKLLKSKEASAAVDVRTWPPVLDTDDLPKKKPPQLYKPSNPDTLAYLDFSVSTTGMLAGVKMSHTATSAFCRSIKLQCELYPSREVAICLDPYCGLGFVLWCLCRVGRFLCCVCCVVVTLCFLLSLPTGRSVYSGHQSILIPPSELEVNPALWLLAVSQFRVRDTFCSYSVMELCTKGLGLQTESLKSRGLDLSRVRTCVVVAEERPRIALTQSFSKLFKDLGLHPRAVSTSFGCRVNLAICLQPHRLGKLADQVGKSKRSPLDLALGVEWGPT</sequence>
<dbReference type="InterPro" id="IPR000873">
    <property type="entry name" value="AMP-dep_synth/lig_dom"/>
</dbReference>
<evidence type="ECO:0007829" key="4">
    <source>
        <dbReference type="PeptideAtlas" id="A0A498NP89"/>
    </source>
</evidence>
<protein>
    <submittedName>
        <fullName evidence="2">Disco-interacting 2-like protein</fullName>
    </submittedName>
</protein>
<dbReference type="InterPro" id="IPR045851">
    <property type="entry name" value="AMP-bd_C_sf"/>
</dbReference>
<dbReference type="PANTHER" id="PTHR22754:SF33">
    <property type="entry name" value="DISCO-INTERACTING PROTEIN 2 HOMOLOG C"/>
    <property type="match status" value="1"/>
</dbReference>
<dbReference type="Proteomes" id="UP000290572">
    <property type="component" value="Unassembled WGS sequence"/>
</dbReference>
<gene>
    <name evidence="2" type="ORF">ROHU_004311</name>
</gene>
<dbReference type="SUPFAM" id="SSF56801">
    <property type="entry name" value="Acetyl-CoA synthetase-like"/>
    <property type="match status" value="1"/>
</dbReference>
<comment type="caution">
    <text evidence="2">The sequence shown here is derived from an EMBL/GenBank/DDBJ whole genome shotgun (WGS) entry which is preliminary data.</text>
</comment>
<name>A0A498NP89_LABRO</name>
<dbReference type="Gene3D" id="3.30.300.30">
    <property type="match status" value="1"/>
</dbReference>
<feature type="domain" description="AMP-dependent synthetase/ligase" evidence="1">
    <location>
        <begin position="142"/>
        <end position="498"/>
    </location>
</feature>